<name>A0A2P8A1L7_9PEZI</name>
<protein>
    <submittedName>
        <fullName evidence="2">Uncharacterized protein</fullName>
    </submittedName>
</protein>
<gene>
    <name evidence="2" type="ORF">B9Z65_3473</name>
</gene>
<proteinExistence type="predicted"/>
<comment type="caution">
    <text evidence="2">The sequence shown here is derived from an EMBL/GenBank/DDBJ whole genome shotgun (WGS) entry which is preliminary data.</text>
</comment>
<dbReference type="EMBL" id="NHZQ01000083">
    <property type="protein sequence ID" value="PSK54354.1"/>
    <property type="molecule type" value="Genomic_DNA"/>
</dbReference>
<evidence type="ECO:0000313" key="2">
    <source>
        <dbReference type="EMBL" id="PSK54354.1"/>
    </source>
</evidence>
<evidence type="ECO:0000256" key="1">
    <source>
        <dbReference type="SAM" id="MobiDB-lite"/>
    </source>
</evidence>
<evidence type="ECO:0000313" key="3">
    <source>
        <dbReference type="Proteomes" id="UP000243723"/>
    </source>
</evidence>
<accession>A0A2P8A1L7</accession>
<dbReference type="Proteomes" id="UP000243723">
    <property type="component" value="Unassembled WGS sequence"/>
</dbReference>
<reference evidence="2 3" key="1">
    <citation type="submission" date="2017-05" db="EMBL/GenBank/DDBJ databases">
        <title>Draft genome sequence of Elsinoe australis.</title>
        <authorList>
            <person name="Cheng Q."/>
        </authorList>
    </citation>
    <scope>NUCLEOTIDE SEQUENCE [LARGE SCALE GENOMIC DNA]</scope>
    <source>
        <strain evidence="2 3">NL1</strain>
    </source>
</reference>
<organism evidence="2 3">
    <name type="scientific">Elsinoe australis</name>
    <dbReference type="NCBI Taxonomy" id="40998"/>
    <lineage>
        <taxon>Eukaryota</taxon>
        <taxon>Fungi</taxon>
        <taxon>Dikarya</taxon>
        <taxon>Ascomycota</taxon>
        <taxon>Pezizomycotina</taxon>
        <taxon>Dothideomycetes</taxon>
        <taxon>Dothideomycetidae</taxon>
        <taxon>Myriangiales</taxon>
        <taxon>Elsinoaceae</taxon>
        <taxon>Elsinoe</taxon>
    </lineage>
</organism>
<sequence length="196" mass="20650">MASTLTTREMELWGIAMRCNKAEVQIDWDQFCALSGLGRASAATTWSNIKRKIREEGPGGSTVKAKTGRKPAQSAKQTTTSSKKGKRANNNENDEEDEIDTAAKKRTKLKQEPKVEGGGVADRLTVAGGGSMDTRVTGAGSPEIGEGASELGQGDGSSPTFGLPFESPYGDPSGLRNLGFASDDTTPAADFGYLGW</sequence>
<dbReference type="AlphaFoldDB" id="A0A2P8A1L7"/>
<feature type="region of interest" description="Disordered" evidence="1">
    <location>
        <begin position="53"/>
        <end position="184"/>
    </location>
</feature>
<keyword evidence="3" id="KW-1185">Reference proteome</keyword>